<dbReference type="SUPFAM" id="SSF88946">
    <property type="entry name" value="Sigma2 domain of RNA polymerase sigma factors"/>
    <property type="match status" value="1"/>
</dbReference>
<dbReference type="Pfam" id="PF04545">
    <property type="entry name" value="Sigma70_r4"/>
    <property type="match status" value="1"/>
</dbReference>
<dbReference type="RefSeq" id="WP_014021882.1">
    <property type="nucleotide sequence ID" value="NC_015914.1"/>
</dbReference>
<gene>
    <name evidence="6" type="ordered locus">Cycma_3888</name>
</gene>
<dbReference type="InterPro" id="IPR013324">
    <property type="entry name" value="RNA_pol_sigma_r3/r4-like"/>
</dbReference>
<reference evidence="7" key="1">
    <citation type="submission" date="2011-07" db="EMBL/GenBank/DDBJ databases">
        <title>The complete genome of Cyclobacterium marinum DSM 745.</title>
        <authorList>
            <person name="Lucas S."/>
            <person name="Han J."/>
            <person name="Lapidus A."/>
            <person name="Bruce D."/>
            <person name="Goodwin L."/>
            <person name="Pitluck S."/>
            <person name="Peters L."/>
            <person name="Kyrpides N."/>
            <person name="Mavromatis K."/>
            <person name="Ivanova N."/>
            <person name="Ovchinnikova G."/>
            <person name="Chertkov O."/>
            <person name="Detter J.C."/>
            <person name="Tapia R."/>
            <person name="Han C."/>
            <person name="Land M."/>
            <person name="Hauser L."/>
            <person name="Markowitz V."/>
            <person name="Cheng J.-F."/>
            <person name="Hugenholtz P."/>
            <person name="Woyke T."/>
            <person name="Wu D."/>
            <person name="Tindall B."/>
            <person name="Schuetze A."/>
            <person name="Brambilla E."/>
            <person name="Klenk H.-P."/>
            <person name="Eisen J.A."/>
        </authorList>
    </citation>
    <scope>NUCLEOTIDE SEQUENCE [LARGE SCALE GENOMIC DNA]</scope>
    <source>
        <strain evidence="7">ATCC 25205 / DSM 745 / LMG 13164 / NCIMB 1802</strain>
    </source>
</reference>
<evidence type="ECO:0000256" key="4">
    <source>
        <dbReference type="ARBA" id="ARBA00023163"/>
    </source>
</evidence>
<feature type="domain" description="RNA polymerase sigma-70 region 4" evidence="5">
    <location>
        <begin position="152"/>
        <end position="201"/>
    </location>
</feature>
<accession>G0J5G1</accession>
<keyword evidence="3" id="KW-0731">Sigma factor</keyword>
<evidence type="ECO:0000259" key="5">
    <source>
        <dbReference type="Pfam" id="PF04545"/>
    </source>
</evidence>
<dbReference type="InterPro" id="IPR014284">
    <property type="entry name" value="RNA_pol_sigma-70_dom"/>
</dbReference>
<dbReference type="Gene3D" id="1.10.10.10">
    <property type="entry name" value="Winged helix-like DNA-binding domain superfamily/Winged helix DNA-binding domain"/>
    <property type="match status" value="1"/>
</dbReference>
<evidence type="ECO:0000256" key="1">
    <source>
        <dbReference type="ARBA" id="ARBA00010641"/>
    </source>
</evidence>
<dbReference type="PANTHER" id="PTHR43133">
    <property type="entry name" value="RNA POLYMERASE ECF-TYPE SIGMA FACTO"/>
    <property type="match status" value="1"/>
</dbReference>
<dbReference type="InterPro" id="IPR013325">
    <property type="entry name" value="RNA_pol_sigma_r2"/>
</dbReference>
<dbReference type="EMBL" id="CP002955">
    <property type="protein sequence ID" value="AEL27597.1"/>
    <property type="molecule type" value="Genomic_DNA"/>
</dbReference>
<evidence type="ECO:0000256" key="3">
    <source>
        <dbReference type="ARBA" id="ARBA00023082"/>
    </source>
</evidence>
<dbReference type="PANTHER" id="PTHR43133:SF46">
    <property type="entry name" value="RNA POLYMERASE SIGMA-70 FACTOR ECF SUBFAMILY"/>
    <property type="match status" value="1"/>
</dbReference>
<keyword evidence="2" id="KW-0805">Transcription regulation</keyword>
<evidence type="ECO:0000313" key="7">
    <source>
        <dbReference type="Proteomes" id="UP000001635"/>
    </source>
</evidence>
<evidence type="ECO:0000256" key="2">
    <source>
        <dbReference type="ARBA" id="ARBA00023015"/>
    </source>
</evidence>
<dbReference type="Proteomes" id="UP000001635">
    <property type="component" value="Chromosome"/>
</dbReference>
<keyword evidence="4" id="KW-0804">Transcription</keyword>
<dbReference type="KEGG" id="cmr:Cycma_3888"/>
<comment type="similarity">
    <text evidence="1">Belongs to the sigma-70 factor family. ECF subfamily.</text>
</comment>
<dbReference type="InterPro" id="IPR036388">
    <property type="entry name" value="WH-like_DNA-bd_sf"/>
</dbReference>
<dbReference type="GO" id="GO:0016987">
    <property type="term" value="F:sigma factor activity"/>
    <property type="evidence" value="ECO:0007669"/>
    <property type="project" value="UniProtKB-KW"/>
</dbReference>
<proteinExistence type="inferred from homology"/>
<dbReference type="OrthoDB" id="9150024at2"/>
<evidence type="ECO:0000313" key="6">
    <source>
        <dbReference type="EMBL" id="AEL27597.1"/>
    </source>
</evidence>
<dbReference type="eggNOG" id="COG1595">
    <property type="taxonomic scope" value="Bacteria"/>
</dbReference>
<dbReference type="SUPFAM" id="SSF88659">
    <property type="entry name" value="Sigma3 and sigma4 domains of RNA polymerase sigma factors"/>
    <property type="match status" value="1"/>
</dbReference>
<dbReference type="InterPro" id="IPR039425">
    <property type="entry name" value="RNA_pol_sigma-70-like"/>
</dbReference>
<protein>
    <submittedName>
        <fullName evidence="6">RNA polymerase, sigma-24 subunit, ECF subfamily</fullName>
    </submittedName>
</protein>
<name>G0J5G1_CYCMS</name>
<sequence length="203" mass="23929">MPEKRISPVYLAKEERNSSLTSSIFSSETAAWDAFRQGNESAFIFIYESYFEILYAYGFSIVSDANLVKDTLQDLFVELRERRRNLGATDAIKFYLFKCLKRKLIKEVTKWPSKREPLEVLPMGFQFTLSYEAQLIDRQLSEEKITKLNIAVAGLSPRQREIIYYSFYEGFTYRQIQEMMGLESQQATRNLMYKAMQYLRKCI</sequence>
<dbReference type="HOGENOM" id="CLU_047691_4_2_10"/>
<dbReference type="AlphaFoldDB" id="G0J5G1"/>
<organism evidence="6 7">
    <name type="scientific">Cyclobacterium marinum (strain ATCC 25205 / DSM 745 / LMG 13164 / NCIMB 1802)</name>
    <name type="common">Flectobacillus marinus</name>
    <dbReference type="NCBI Taxonomy" id="880070"/>
    <lineage>
        <taxon>Bacteria</taxon>
        <taxon>Pseudomonadati</taxon>
        <taxon>Bacteroidota</taxon>
        <taxon>Cytophagia</taxon>
        <taxon>Cytophagales</taxon>
        <taxon>Cyclobacteriaceae</taxon>
        <taxon>Cyclobacterium</taxon>
    </lineage>
</organism>
<dbReference type="InterPro" id="IPR007630">
    <property type="entry name" value="RNA_pol_sigma70_r4"/>
</dbReference>
<dbReference type="STRING" id="880070.Cycma_3888"/>
<dbReference type="NCBIfam" id="TIGR02937">
    <property type="entry name" value="sigma70-ECF"/>
    <property type="match status" value="1"/>
</dbReference>
<dbReference type="GO" id="GO:0006352">
    <property type="term" value="P:DNA-templated transcription initiation"/>
    <property type="evidence" value="ECO:0007669"/>
    <property type="project" value="InterPro"/>
</dbReference>
<dbReference type="Gene3D" id="1.10.1740.10">
    <property type="match status" value="1"/>
</dbReference>
<keyword evidence="7" id="KW-1185">Reference proteome</keyword>